<name>A0A5C6EBN3_9BACT</name>
<evidence type="ECO:0000313" key="2">
    <source>
        <dbReference type="EMBL" id="TWU45357.1"/>
    </source>
</evidence>
<dbReference type="InterPro" id="IPR038215">
    <property type="entry name" value="TN5-like_N_sf"/>
</dbReference>
<dbReference type="AlphaFoldDB" id="A0A5C6EBN3"/>
<accession>A0A5C6EBN3</accession>
<evidence type="ECO:0000313" key="3">
    <source>
        <dbReference type="Proteomes" id="UP000315471"/>
    </source>
</evidence>
<dbReference type="EMBL" id="SJPY01000001">
    <property type="protein sequence ID" value="TWU45357.1"/>
    <property type="molecule type" value="Genomic_DNA"/>
</dbReference>
<protein>
    <recommendedName>
        <fullName evidence="1">Transposase Tn5-like N-terminal domain-containing protein</fullName>
    </recommendedName>
</protein>
<comment type="caution">
    <text evidence="2">The sequence shown here is derived from an EMBL/GenBank/DDBJ whole genome shotgun (WGS) entry which is preliminary data.</text>
</comment>
<dbReference type="Gene3D" id="1.10.246.40">
    <property type="entry name" value="Tn5 transposase, domain 1"/>
    <property type="match status" value="1"/>
</dbReference>
<dbReference type="OrthoDB" id="282824at2"/>
<evidence type="ECO:0000259" key="1">
    <source>
        <dbReference type="Pfam" id="PF14706"/>
    </source>
</evidence>
<keyword evidence="3" id="KW-1185">Reference proteome</keyword>
<dbReference type="PANTHER" id="PTHR37319:SF1">
    <property type="entry name" value="TRANSPOSASE TN5 DIMERISATION DOMAIN-CONTAINING PROTEIN"/>
    <property type="match status" value="1"/>
</dbReference>
<organism evidence="2 3">
    <name type="scientific">Novipirellula aureliae</name>
    <dbReference type="NCBI Taxonomy" id="2527966"/>
    <lineage>
        <taxon>Bacteria</taxon>
        <taxon>Pseudomonadati</taxon>
        <taxon>Planctomycetota</taxon>
        <taxon>Planctomycetia</taxon>
        <taxon>Pirellulales</taxon>
        <taxon>Pirellulaceae</taxon>
        <taxon>Novipirellula</taxon>
    </lineage>
</organism>
<dbReference type="InterPro" id="IPR014735">
    <property type="entry name" value="Transposase_Tn5-like_N"/>
</dbReference>
<dbReference type="InterPro" id="IPR047768">
    <property type="entry name" value="Tn5p-like"/>
</dbReference>
<dbReference type="Proteomes" id="UP000315471">
    <property type="component" value="Unassembled WGS sequence"/>
</dbReference>
<dbReference type="Gene3D" id="3.90.350.10">
    <property type="entry name" value="Transposase Inhibitor Protein From Tn5, Chain A, domain 1"/>
    <property type="match status" value="1"/>
</dbReference>
<gene>
    <name evidence="2" type="ORF">Q31b_05290</name>
</gene>
<reference evidence="2 3" key="1">
    <citation type="submission" date="2019-02" db="EMBL/GenBank/DDBJ databases">
        <title>Deep-cultivation of Planctomycetes and their phenomic and genomic characterization uncovers novel biology.</title>
        <authorList>
            <person name="Wiegand S."/>
            <person name="Jogler M."/>
            <person name="Boedeker C."/>
            <person name="Pinto D."/>
            <person name="Vollmers J."/>
            <person name="Rivas-Marin E."/>
            <person name="Kohn T."/>
            <person name="Peeters S.H."/>
            <person name="Heuer A."/>
            <person name="Rast P."/>
            <person name="Oberbeckmann S."/>
            <person name="Bunk B."/>
            <person name="Jeske O."/>
            <person name="Meyerdierks A."/>
            <person name="Storesund J.E."/>
            <person name="Kallscheuer N."/>
            <person name="Luecker S."/>
            <person name="Lage O.M."/>
            <person name="Pohl T."/>
            <person name="Merkel B.J."/>
            <person name="Hornburger P."/>
            <person name="Mueller R.-W."/>
            <person name="Bruemmer F."/>
            <person name="Labrenz M."/>
            <person name="Spormann A.M."/>
            <person name="Op Den Camp H."/>
            <person name="Overmann J."/>
            <person name="Amann R."/>
            <person name="Jetten M.S.M."/>
            <person name="Mascher T."/>
            <person name="Medema M.H."/>
            <person name="Devos D.P."/>
            <person name="Kaster A.-K."/>
            <person name="Ovreas L."/>
            <person name="Rohde M."/>
            <person name="Galperin M.Y."/>
            <person name="Jogler C."/>
        </authorList>
    </citation>
    <scope>NUCLEOTIDE SEQUENCE [LARGE SCALE GENOMIC DNA]</scope>
    <source>
        <strain evidence="2 3">Q31b</strain>
    </source>
</reference>
<dbReference type="Pfam" id="PF14706">
    <property type="entry name" value="Tnp_DNA_bind"/>
    <property type="match status" value="1"/>
</dbReference>
<dbReference type="SUPFAM" id="SSF53098">
    <property type="entry name" value="Ribonuclease H-like"/>
    <property type="match status" value="1"/>
</dbReference>
<dbReference type="InterPro" id="IPR012337">
    <property type="entry name" value="RNaseH-like_sf"/>
</dbReference>
<feature type="domain" description="Transposase Tn5-like N-terminal" evidence="1">
    <location>
        <begin position="8"/>
        <end position="62"/>
    </location>
</feature>
<sequence>MSTVADLSRELSDCQFGDERLTKRIKKMADVLSHSPNMSIPAALKSKAEIEGCYRFFNNDNVTPEKILQPHIEATHQRINQVDYVLLVQDTTEIDLTRPEQQVDGAGPMDCESRRGAFYHPMIAFDVAGVALGIVGQKKLDTRRDQQRIQVGEKQKAKTSSH</sequence>
<proteinExistence type="predicted"/>
<dbReference type="RefSeq" id="WP_146598075.1">
    <property type="nucleotide sequence ID" value="NZ_SJPY01000001.1"/>
</dbReference>
<dbReference type="PANTHER" id="PTHR37319">
    <property type="entry name" value="TRANSPOSASE"/>
    <property type="match status" value="1"/>
</dbReference>